<evidence type="ECO:0000313" key="2">
    <source>
        <dbReference type="EMBL" id="EEQ81750.1"/>
    </source>
</evidence>
<sequence length="127" mass="14626">MHNLNPLVLFGVMTTGEFYMLKLSSIIPSRASLMHPSFKNSLFFPFIGEFSFVCYCLPLSRGDLMFDFKTVRNVTSQVTYFFNVFVDDLLRFSAIGVHFVSGFSFVTFSARQNLKTPKKNFFLCKIK</sequence>
<dbReference type="InParanoid" id="C4VAK2"/>
<keyword evidence="1" id="KW-0472">Membrane</keyword>
<keyword evidence="1" id="KW-1133">Transmembrane helix</keyword>
<evidence type="ECO:0000256" key="1">
    <source>
        <dbReference type="SAM" id="Phobius"/>
    </source>
</evidence>
<dbReference type="HOGENOM" id="CLU_1971174_0_0_1"/>
<dbReference type="KEGG" id="nce:NCER_101688"/>
<evidence type="ECO:0000313" key="3">
    <source>
        <dbReference type="Proteomes" id="UP000009082"/>
    </source>
</evidence>
<keyword evidence="1" id="KW-0812">Transmembrane</keyword>
<comment type="caution">
    <text evidence="2">The sequence shown here is derived from an EMBL/GenBank/DDBJ whole genome shotgun (WGS) entry which is preliminary data.</text>
</comment>
<dbReference type="Proteomes" id="UP000009082">
    <property type="component" value="Unassembled WGS sequence"/>
</dbReference>
<dbReference type="AlphaFoldDB" id="C4VAK2"/>
<dbReference type="EMBL" id="ACOL01000233">
    <property type="protein sequence ID" value="EEQ81750.1"/>
    <property type="molecule type" value="Genomic_DNA"/>
</dbReference>
<reference evidence="2 3" key="1">
    <citation type="journal article" date="2009" name="PLoS Pathog.">
        <title>Genomic analyses of the microsporidian Nosema ceranae, an emergent pathogen of honey bees.</title>
        <authorList>
            <person name="Cornman R.S."/>
            <person name="Chen Y.P."/>
            <person name="Schatz M.C."/>
            <person name="Street C."/>
            <person name="Zhao Y."/>
            <person name="Desany B."/>
            <person name="Egholm M."/>
            <person name="Hutchison S."/>
            <person name="Pettis J.S."/>
            <person name="Lipkin W.I."/>
            <person name="Evans J.D."/>
        </authorList>
    </citation>
    <scope>NUCLEOTIDE SEQUENCE [LARGE SCALE GENOMIC DNA]</scope>
    <source>
        <strain evidence="2 3">BRL01</strain>
    </source>
</reference>
<dbReference type="VEuPathDB" id="MicrosporidiaDB:NCER_101688"/>
<accession>C4VAK2</accession>
<feature type="transmembrane region" description="Helical" evidence="1">
    <location>
        <begin position="89"/>
        <end position="110"/>
    </location>
</feature>
<organism evidence="2 3">
    <name type="scientific">Vairimorpha ceranae (strain BRL01)</name>
    <name type="common">Microsporidian parasite</name>
    <name type="synonym">Nosema ceranae</name>
    <dbReference type="NCBI Taxonomy" id="578460"/>
    <lineage>
        <taxon>Eukaryota</taxon>
        <taxon>Fungi</taxon>
        <taxon>Fungi incertae sedis</taxon>
        <taxon>Microsporidia</taxon>
        <taxon>Nosematidae</taxon>
        <taxon>Vairimorpha</taxon>
    </lineage>
</organism>
<feature type="transmembrane region" description="Helical" evidence="1">
    <location>
        <begin position="6"/>
        <end position="21"/>
    </location>
</feature>
<proteinExistence type="predicted"/>
<name>C4VAK2_VAIC1</name>
<protein>
    <submittedName>
        <fullName evidence="2">Uncharacterized protein</fullName>
    </submittedName>
</protein>
<gene>
    <name evidence="2" type="ORF">NCER_101688</name>
</gene>